<organism evidence="2 3">
    <name type="scientific">Gemmobacter fulvus</name>
    <dbReference type="NCBI Taxonomy" id="2840474"/>
    <lineage>
        <taxon>Bacteria</taxon>
        <taxon>Pseudomonadati</taxon>
        <taxon>Pseudomonadota</taxon>
        <taxon>Alphaproteobacteria</taxon>
        <taxon>Rhodobacterales</taxon>
        <taxon>Paracoccaceae</taxon>
        <taxon>Gemmobacter</taxon>
    </lineage>
</organism>
<dbReference type="PROSITE" id="PS51257">
    <property type="entry name" value="PROKAR_LIPOPROTEIN"/>
    <property type="match status" value="1"/>
</dbReference>
<protein>
    <recommendedName>
        <fullName evidence="4">Adenylosuccinate lyase</fullName>
    </recommendedName>
</protein>
<reference evidence="2" key="1">
    <citation type="submission" date="2021-06" db="EMBL/GenBank/DDBJ databases">
        <title>Direct submission.</title>
        <authorList>
            <person name="Lee C.-S."/>
            <person name="Jin L."/>
        </authorList>
    </citation>
    <scope>NUCLEOTIDE SEQUENCE</scope>
    <source>
        <strain evidence="2">Con5</strain>
    </source>
</reference>
<keyword evidence="3" id="KW-1185">Reference proteome</keyword>
<evidence type="ECO:0000256" key="1">
    <source>
        <dbReference type="SAM" id="SignalP"/>
    </source>
</evidence>
<feature type="chain" id="PRO_5037017855" description="Adenylosuccinate lyase" evidence="1">
    <location>
        <begin position="22"/>
        <end position="49"/>
    </location>
</feature>
<dbReference type="KEGG" id="gfu:KM031_15235"/>
<proteinExistence type="predicted"/>
<keyword evidence="1" id="KW-0732">Signal</keyword>
<evidence type="ECO:0008006" key="4">
    <source>
        <dbReference type="Google" id="ProtNLM"/>
    </source>
</evidence>
<sequence>MRLTFHLTLLLALTMPIVAVAAGCSDSAMTCAEGSQWNADTKRCDPVAS</sequence>
<evidence type="ECO:0000313" key="3">
    <source>
        <dbReference type="Proteomes" id="UP000679352"/>
    </source>
</evidence>
<name>A0A975P5D3_9RHOB</name>
<feature type="signal peptide" evidence="1">
    <location>
        <begin position="1"/>
        <end position="21"/>
    </location>
</feature>
<evidence type="ECO:0000313" key="2">
    <source>
        <dbReference type="EMBL" id="QWK90160.1"/>
    </source>
</evidence>
<accession>A0A975P5D3</accession>
<dbReference type="AlphaFoldDB" id="A0A975P5D3"/>
<gene>
    <name evidence="2" type="ORF">KM031_15235</name>
</gene>
<dbReference type="Proteomes" id="UP000679352">
    <property type="component" value="Chromosome"/>
</dbReference>
<dbReference type="RefSeq" id="WP_215506487.1">
    <property type="nucleotide sequence ID" value="NZ_CP076361.1"/>
</dbReference>
<dbReference type="EMBL" id="CP076361">
    <property type="protein sequence ID" value="QWK90160.1"/>
    <property type="molecule type" value="Genomic_DNA"/>
</dbReference>